<dbReference type="Proteomes" id="UP001562425">
    <property type="component" value="Unassembled WGS sequence"/>
</dbReference>
<evidence type="ECO:0000313" key="12">
    <source>
        <dbReference type="Proteomes" id="UP001562425"/>
    </source>
</evidence>
<comment type="similarity">
    <text evidence="2 9">Belongs to the SRP9 family.</text>
</comment>
<gene>
    <name evidence="11" type="ORF">pipiens_002058</name>
</gene>
<reference evidence="11 12" key="1">
    <citation type="submission" date="2024-05" db="EMBL/GenBank/DDBJ databases">
        <title>Culex pipiens pipiens assembly and annotation.</title>
        <authorList>
            <person name="Alout H."/>
            <person name="Durand T."/>
        </authorList>
    </citation>
    <scope>NUCLEOTIDE SEQUENCE [LARGE SCALE GENOMIC DNA]</scope>
    <source>
        <strain evidence="11">HA-2024</strain>
        <tissue evidence="11">Whole body</tissue>
    </source>
</reference>
<dbReference type="GO" id="GO:0005786">
    <property type="term" value="C:signal recognition particle, endoplasmic reticulum targeting"/>
    <property type="evidence" value="ECO:0007669"/>
    <property type="project" value="UniProtKB-KW"/>
</dbReference>
<comment type="caution">
    <text evidence="11">The sequence shown here is derived from an EMBL/GenBank/DDBJ whole genome shotgun (WGS) entry which is preliminary data.</text>
</comment>
<comment type="subcellular location">
    <subcellularLocation>
        <location evidence="1 9">Cytoplasm</location>
    </subcellularLocation>
</comment>
<protein>
    <recommendedName>
        <fullName evidence="3 9">Signal recognition particle 9 kDa protein</fullName>
        <shortName evidence="9">SRP9</shortName>
    </recommendedName>
</protein>
<proteinExistence type="inferred from homology"/>
<evidence type="ECO:0000256" key="2">
    <source>
        <dbReference type="ARBA" id="ARBA00009193"/>
    </source>
</evidence>
<dbReference type="InterPro" id="IPR009018">
    <property type="entry name" value="Signal_recog_particle_SRP9/14"/>
</dbReference>
<dbReference type="GO" id="GO:0003723">
    <property type="term" value="F:RNA binding"/>
    <property type="evidence" value="ECO:0007669"/>
    <property type="project" value="UniProtKB-KW"/>
</dbReference>
<dbReference type="InterPro" id="IPR008832">
    <property type="entry name" value="SRP9"/>
</dbReference>
<dbReference type="PANTHER" id="PTHR12834:SF12">
    <property type="entry name" value="SIGNAL RECOGNITION PARTICLE 9 KDA PROTEIN"/>
    <property type="match status" value="1"/>
</dbReference>
<evidence type="ECO:0000256" key="9">
    <source>
        <dbReference type="PIRNR" id="PIRNR017029"/>
    </source>
</evidence>
<organism evidence="11 12">
    <name type="scientific">Culex pipiens pipiens</name>
    <name type="common">Northern house mosquito</name>
    <dbReference type="NCBI Taxonomy" id="38569"/>
    <lineage>
        <taxon>Eukaryota</taxon>
        <taxon>Metazoa</taxon>
        <taxon>Ecdysozoa</taxon>
        <taxon>Arthropoda</taxon>
        <taxon>Hexapoda</taxon>
        <taxon>Insecta</taxon>
        <taxon>Pterygota</taxon>
        <taxon>Neoptera</taxon>
        <taxon>Endopterygota</taxon>
        <taxon>Diptera</taxon>
        <taxon>Nematocera</taxon>
        <taxon>Culicoidea</taxon>
        <taxon>Culicidae</taxon>
        <taxon>Culicinae</taxon>
        <taxon>Culicini</taxon>
        <taxon>Culex</taxon>
        <taxon>Culex</taxon>
    </lineage>
</organism>
<dbReference type="InterPro" id="IPR039914">
    <property type="entry name" value="SRP9-like"/>
</dbReference>
<evidence type="ECO:0000256" key="8">
    <source>
        <dbReference type="ARBA" id="ARBA00045462"/>
    </source>
</evidence>
<sequence>MVFAKSWEDFEIAAENMYIANPCQCRFTMKYTHQKNQVVLKLTDNVKCVQFKTEVLSDLKRIEKFSGNLIGVCSGKSTR</sequence>
<dbReference type="GO" id="GO:0005829">
    <property type="term" value="C:cytosol"/>
    <property type="evidence" value="ECO:0007669"/>
    <property type="project" value="UniProtKB-ARBA"/>
</dbReference>
<dbReference type="Gene3D" id="3.30.720.10">
    <property type="entry name" value="Signal recognition particle alu RNA binding heterodimer, srp9/1"/>
    <property type="match status" value="1"/>
</dbReference>
<keyword evidence="6 9" id="KW-0733">Signal recognition particle</keyword>
<name>A0ABD1DLI4_CULPP</name>
<keyword evidence="12" id="KW-1185">Reference proteome</keyword>
<keyword evidence="5 9" id="KW-0694">RNA-binding</keyword>
<evidence type="ECO:0000256" key="6">
    <source>
        <dbReference type="ARBA" id="ARBA00023135"/>
    </source>
</evidence>
<dbReference type="PANTHER" id="PTHR12834">
    <property type="entry name" value="SIGNAL RECOGNITION PARTICLE 9 KDA PROTEIN"/>
    <property type="match status" value="1"/>
</dbReference>
<evidence type="ECO:0000313" key="11">
    <source>
        <dbReference type="EMBL" id="KAL1400571.1"/>
    </source>
</evidence>
<dbReference type="InterPro" id="IPR039432">
    <property type="entry name" value="SRP9_dom"/>
</dbReference>
<dbReference type="PIRSF" id="PIRSF017029">
    <property type="entry name" value="Signal_recog_particle_SRP9"/>
    <property type="match status" value="1"/>
</dbReference>
<dbReference type="AlphaFoldDB" id="A0ABD1DLI4"/>
<evidence type="ECO:0000256" key="1">
    <source>
        <dbReference type="ARBA" id="ARBA00004496"/>
    </source>
</evidence>
<dbReference type="SUPFAM" id="SSF54762">
    <property type="entry name" value="Signal recognition particle alu RNA binding heterodimer, SRP9/14"/>
    <property type="match status" value="1"/>
</dbReference>
<dbReference type="Pfam" id="PF05486">
    <property type="entry name" value="SRP9-21"/>
    <property type="match status" value="1"/>
</dbReference>
<dbReference type="FunFam" id="3.30.720.10:FF:000001">
    <property type="entry name" value="Signal recognition particle 9 kDa protein"/>
    <property type="match status" value="1"/>
</dbReference>
<keyword evidence="7 9" id="KW-0687">Ribonucleoprotein</keyword>
<evidence type="ECO:0000256" key="4">
    <source>
        <dbReference type="ARBA" id="ARBA00022490"/>
    </source>
</evidence>
<accession>A0ABD1DLI4</accession>
<keyword evidence="4 9" id="KW-0963">Cytoplasm</keyword>
<feature type="domain" description="SRP9" evidence="10">
    <location>
        <begin position="5"/>
        <end position="69"/>
    </location>
</feature>
<evidence type="ECO:0000256" key="3">
    <source>
        <dbReference type="ARBA" id="ARBA00020414"/>
    </source>
</evidence>
<evidence type="ECO:0000256" key="5">
    <source>
        <dbReference type="ARBA" id="ARBA00022884"/>
    </source>
</evidence>
<evidence type="ECO:0000256" key="7">
    <source>
        <dbReference type="ARBA" id="ARBA00023274"/>
    </source>
</evidence>
<dbReference type="EMBL" id="JBEHCU010005201">
    <property type="protein sequence ID" value="KAL1400571.1"/>
    <property type="molecule type" value="Genomic_DNA"/>
</dbReference>
<evidence type="ECO:0000259" key="10">
    <source>
        <dbReference type="Pfam" id="PF05486"/>
    </source>
</evidence>
<comment type="function">
    <text evidence="8 9">Component of the signal recognition particle (SRP) complex, a ribonucleoprotein complex that mediates the cotranslational targeting of secretory and membrane proteins to the endoplasmic reticulum (ER). SRP9 together with SRP14 and the Alu portion of the SRP RNA, constitutes the elongation arrest domain of SRP. The complex of SRP9 and SRP14 is required for SRP RNA binding.</text>
</comment>